<dbReference type="EMBL" id="BNBO01000141">
    <property type="protein sequence ID" value="GHE28850.1"/>
    <property type="molecule type" value="Genomic_DNA"/>
</dbReference>
<organism evidence="2 3">
    <name type="scientific">Kitasatospora indigofera</name>
    <dbReference type="NCBI Taxonomy" id="67307"/>
    <lineage>
        <taxon>Bacteria</taxon>
        <taxon>Bacillati</taxon>
        <taxon>Actinomycetota</taxon>
        <taxon>Actinomycetes</taxon>
        <taxon>Kitasatosporales</taxon>
        <taxon>Streptomycetaceae</taxon>
        <taxon>Kitasatospora</taxon>
    </lineage>
</organism>
<gene>
    <name evidence="2" type="ORF">GCM10018781_80900</name>
</gene>
<dbReference type="GeneID" id="95358324"/>
<dbReference type="Proteomes" id="UP000617734">
    <property type="component" value="Unassembled WGS sequence"/>
</dbReference>
<proteinExistence type="predicted"/>
<name>A0A919DAZ6_9ACTN</name>
<dbReference type="AlphaFoldDB" id="A0A919DAZ6"/>
<dbReference type="RefSeq" id="WP_190215955.1">
    <property type="nucleotide sequence ID" value="NZ_BNBO01000141.1"/>
</dbReference>
<keyword evidence="3" id="KW-1185">Reference proteome</keyword>
<sequence>MTTTHPYSAPPVPDVLPAPEAVLRRSHWPSLQTACGTGRTLPEALARLLDPDLNASDTRDALGDLEPVRHQNSLYEATAPVALFVAALLSRRTAQHGGATADEVSVLLLEWLADLAHDCDDARKTDGDRARGKASLAGYPAMDNVRALRPLLHLAVAPFLDDHDTAVRDCALSAALALAEHPALAPHRDDLTARARTRLITADGRWRRRQALDALLAWGHDITDLTRPGDDRSPYITDPEPDGPWADPLDLHRAVQPPARPRGAYDALS</sequence>
<comment type="caution">
    <text evidence="2">The sequence shown here is derived from an EMBL/GenBank/DDBJ whole genome shotgun (WGS) entry which is preliminary data.</text>
</comment>
<evidence type="ECO:0000313" key="3">
    <source>
        <dbReference type="Proteomes" id="UP000617734"/>
    </source>
</evidence>
<reference evidence="2" key="1">
    <citation type="journal article" date="2014" name="Int. J. Syst. Evol. Microbiol.">
        <title>Complete genome sequence of Corynebacterium casei LMG S-19264T (=DSM 44701T), isolated from a smear-ripened cheese.</title>
        <authorList>
            <consortium name="US DOE Joint Genome Institute (JGI-PGF)"/>
            <person name="Walter F."/>
            <person name="Albersmeier A."/>
            <person name="Kalinowski J."/>
            <person name="Ruckert C."/>
        </authorList>
    </citation>
    <scope>NUCLEOTIDE SEQUENCE</scope>
    <source>
        <strain evidence="2">JCM 4646</strain>
    </source>
</reference>
<reference evidence="2" key="2">
    <citation type="submission" date="2020-09" db="EMBL/GenBank/DDBJ databases">
        <authorList>
            <person name="Sun Q."/>
            <person name="Ohkuma M."/>
        </authorList>
    </citation>
    <scope>NUCLEOTIDE SEQUENCE</scope>
    <source>
        <strain evidence="2">JCM 4646</strain>
    </source>
</reference>
<evidence type="ECO:0000313" key="2">
    <source>
        <dbReference type="EMBL" id="GHE28850.1"/>
    </source>
</evidence>
<feature type="region of interest" description="Disordered" evidence="1">
    <location>
        <begin position="228"/>
        <end position="269"/>
    </location>
</feature>
<evidence type="ECO:0000256" key="1">
    <source>
        <dbReference type="SAM" id="MobiDB-lite"/>
    </source>
</evidence>
<accession>A0A919DAZ6</accession>
<protein>
    <submittedName>
        <fullName evidence="2">Uncharacterized protein</fullName>
    </submittedName>
</protein>